<dbReference type="EMBL" id="DF143414">
    <property type="protein sequence ID" value="GAA53085.1"/>
    <property type="molecule type" value="Genomic_DNA"/>
</dbReference>
<proteinExistence type="predicted"/>
<reference key="2">
    <citation type="submission" date="2011-10" db="EMBL/GenBank/DDBJ databases">
        <title>The genome and transcriptome sequence of Clonorchis sinensis provide insights into the carcinogenic liver fluke.</title>
        <authorList>
            <person name="Wang X."/>
            <person name="Huang Y."/>
            <person name="Chen W."/>
            <person name="Liu H."/>
            <person name="Guo L."/>
            <person name="Chen Y."/>
            <person name="Luo F."/>
            <person name="Zhou W."/>
            <person name="Sun J."/>
            <person name="Mao Q."/>
            <person name="Liang P."/>
            <person name="Zhou C."/>
            <person name="Tian Y."/>
            <person name="Men J."/>
            <person name="Lv X."/>
            <person name="Huang L."/>
            <person name="Zhou J."/>
            <person name="Hu Y."/>
            <person name="Li R."/>
            <person name="Zhang F."/>
            <person name="Lei H."/>
            <person name="Li X."/>
            <person name="Hu X."/>
            <person name="Liang C."/>
            <person name="Xu J."/>
            <person name="Wu Z."/>
            <person name="Yu X."/>
        </authorList>
    </citation>
    <scope>NUCLEOTIDE SEQUENCE</scope>
    <source>
        <strain>Henan</strain>
    </source>
</reference>
<keyword evidence="2" id="KW-1185">Reference proteome</keyword>
<evidence type="ECO:0000313" key="2">
    <source>
        <dbReference type="Proteomes" id="UP000008909"/>
    </source>
</evidence>
<organism evidence="1 2">
    <name type="scientific">Clonorchis sinensis</name>
    <name type="common">Chinese liver fluke</name>
    <dbReference type="NCBI Taxonomy" id="79923"/>
    <lineage>
        <taxon>Eukaryota</taxon>
        <taxon>Metazoa</taxon>
        <taxon>Spiralia</taxon>
        <taxon>Lophotrochozoa</taxon>
        <taxon>Platyhelminthes</taxon>
        <taxon>Trematoda</taxon>
        <taxon>Digenea</taxon>
        <taxon>Opisthorchiida</taxon>
        <taxon>Opisthorchiata</taxon>
        <taxon>Opisthorchiidae</taxon>
        <taxon>Clonorchis</taxon>
    </lineage>
</organism>
<reference evidence="1" key="1">
    <citation type="journal article" date="2011" name="Genome Biol.">
        <title>The draft genome of the carcinogenic human liver fluke Clonorchis sinensis.</title>
        <authorList>
            <person name="Wang X."/>
            <person name="Chen W."/>
            <person name="Huang Y."/>
            <person name="Sun J."/>
            <person name="Men J."/>
            <person name="Liu H."/>
            <person name="Luo F."/>
            <person name="Guo L."/>
            <person name="Lv X."/>
            <person name="Deng C."/>
            <person name="Zhou C."/>
            <person name="Fan Y."/>
            <person name="Li X."/>
            <person name="Huang L."/>
            <person name="Hu Y."/>
            <person name="Liang C."/>
            <person name="Hu X."/>
            <person name="Xu J."/>
            <person name="Yu X."/>
        </authorList>
    </citation>
    <scope>NUCLEOTIDE SEQUENCE [LARGE SCALE GENOMIC DNA]</scope>
    <source>
        <strain evidence="1">Henan</strain>
    </source>
</reference>
<evidence type="ECO:0000313" key="1">
    <source>
        <dbReference type="EMBL" id="GAA53085.1"/>
    </source>
</evidence>
<name>G7YJF2_CLOSI</name>
<sequence>MFDVNRLTVRKFTVILWNKVCINALLYRNEQRVRYRLLYIDSRYTELHTVPSEFLVNVQKRKYVFLPNFTDEATVLNQARNDRARTVNVYGALVTKRQLEVRQNQSKAQRIRRQSTKMTRINYQAIRLSGPQSMSNILRLQAVEPNFDFHTFGSPAEKD</sequence>
<dbReference type="AlphaFoldDB" id="G7YJF2"/>
<protein>
    <submittedName>
        <fullName evidence="1">Uncharacterized protein</fullName>
    </submittedName>
</protein>
<accession>G7YJF2</accession>
<gene>
    <name evidence="1" type="ORF">CLF_109494</name>
</gene>
<dbReference type="Proteomes" id="UP000008909">
    <property type="component" value="Unassembled WGS sequence"/>
</dbReference>